<dbReference type="Proteomes" id="UP000306790">
    <property type="component" value="Unassembled WGS sequence"/>
</dbReference>
<gene>
    <name evidence="2" type="ORF">DJ535_05095</name>
</gene>
<dbReference type="SUPFAM" id="SSF89155">
    <property type="entry name" value="TorD-like"/>
    <property type="match status" value="1"/>
</dbReference>
<reference evidence="2 3" key="1">
    <citation type="submission" date="2018-05" db="EMBL/GenBank/DDBJ databases">
        <title>Isolation and genomic analyses of lactose-positive bacteria from faecal samples of preterm neonates.</title>
        <authorList>
            <person name="Chen Y."/>
            <person name="Brook T.C."/>
            <person name="O'Neill I."/>
            <person name="Soe C.Z."/>
            <person name="Hall L.J."/>
            <person name="Hoyles L."/>
        </authorList>
    </citation>
    <scope>NUCLEOTIDE SEQUENCE [LARGE SCALE GENOMIC DNA]</scope>
    <source>
        <strain evidence="2 3">P080C CL</strain>
    </source>
</reference>
<evidence type="ECO:0000256" key="1">
    <source>
        <dbReference type="ARBA" id="ARBA00023186"/>
    </source>
</evidence>
<name>A0ABY2PYL3_9ENTR</name>
<keyword evidence="1" id="KW-0143">Chaperone</keyword>
<accession>A0ABY2PYL3</accession>
<dbReference type="Gene3D" id="1.10.3480.10">
    <property type="entry name" value="TorD-like"/>
    <property type="match status" value="1"/>
</dbReference>
<dbReference type="InterPro" id="IPR036411">
    <property type="entry name" value="TorD-like_sf"/>
</dbReference>
<dbReference type="Pfam" id="PF02613">
    <property type="entry name" value="Nitrate_red_del"/>
    <property type="match status" value="1"/>
</dbReference>
<proteinExistence type="predicted"/>
<dbReference type="RefSeq" id="WP_048221877.1">
    <property type="nucleotide sequence ID" value="NZ_QFVP01000002.1"/>
</dbReference>
<evidence type="ECO:0000313" key="3">
    <source>
        <dbReference type="Proteomes" id="UP000306790"/>
    </source>
</evidence>
<sequence length="186" mass="20998">MDLNYEALTKFESAGLLLRDFFISYDGGSLKSAYISLADESGNFTGQDWLDIEYDFNALFVGPLALKAAPYASVYLEDEALVMGKATLCHREFMEKLGLSANQENSMPDDHISYVLELAVLLSANARKSAEYIPVFNQYVMEYIAKWVPDYIDKIKINAQTAALQNIAEKLSYWLGELITRVSYEQ</sequence>
<dbReference type="InterPro" id="IPR020945">
    <property type="entry name" value="DMSO/NO3_reduct_chaperone"/>
</dbReference>
<evidence type="ECO:0000313" key="2">
    <source>
        <dbReference type="EMBL" id="THE41557.1"/>
    </source>
</evidence>
<organism evidence="2 3">
    <name type="scientific">Citrobacter murliniae</name>
    <dbReference type="NCBI Taxonomy" id="67829"/>
    <lineage>
        <taxon>Bacteria</taxon>
        <taxon>Pseudomonadati</taxon>
        <taxon>Pseudomonadota</taxon>
        <taxon>Gammaproteobacteria</taxon>
        <taxon>Enterobacterales</taxon>
        <taxon>Enterobacteriaceae</taxon>
        <taxon>Citrobacter</taxon>
        <taxon>Citrobacter freundii complex</taxon>
    </lineage>
</organism>
<dbReference type="PANTHER" id="PTHR34227">
    <property type="entry name" value="CHAPERONE PROTEIN YCDY"/>
    <property type="match status" value="1"/>
</dbReference>
<protein>
    <submittedName>
        <fullName evidence="2">Molecular chaperone</fullName>
    </submittedName>
</protein>
<dbReference type="EMBL" id="QFVP01000002">
    <property type="protein sequence ID" value="THE41557.1"/>
    <property type="molecule type" value="Genomic_DNA"/>
</dbReference>
<keyword evidence="3" id="KW-1185">Reference proteome</keyword>
<dbReference type="InterPro" id="IPR050289">
    <property type="entry name" value="TorD/DmsD_chaperones"/>
</dbReference>
<dbReference type="PANTHER" id="PTHR34227:SF12">
    <property type="entry name" value="CHAPERONE PROTEIN YCDY"/>
    <property type="match status" value="1"/>
</dbReference>
<comment type="caution">
    <text evidence="2">The sequence shown here is derived from an EMBL/GenBank/DDBJ whole genome shotgun (WGS) entry which is preliminary data.</text>
</comment>